<keyword evidence="2" id="KW-1185">Reference proteome</keyword>
<evidence type="ECO:0000313" key="2">
    <source>
        <dbReference type="Proteomes" id="UP001066276"/>
    </source>
</evidence>
<protein>
    <submittedName>
        <fullName evidence="1">Uncharacterized protein</fullName>
    </submittedName>
</protein>
<evidence type="ECO:0000313" key="1">
    <source>
        <dbReference type="EMBL" id="KAJ1109927.1"/>
    </source>
</evidence>
<dbReference type="AlphaFoldDB" id="A0AAV7N3M3"/>
<accession>A0AAV7N3M3</accession>
<comment type="caution">
    <text evidence="1">The sequence shown here is derived from an EMBL/GenBank/DDBJ whole genome shotgun (WGS) entry which is preliminary data.</text>
</comment>
<dbReference type="EMBL" id="JANPWB010000013">
    <property type="protein sequence ID" value="KAJ1109927.1"/>
    <property type="molecule type" value="Genomic_DNA"/>
</dbReference>
<reference evidence="1" key="1">
    <citation type="journal article" date="2022" name="bioRxiv">
        <title>Sequencing and chromosome-scale assembly of the giantPleurodeles waltlgenome.</title>
        <authorList>
            <person name="Brown T."/>
            <person name="Elewa A."/>
            <person name="Iarovenko S."/>
            <person name="Subramanian E."/>
            <person name="Araus A.J."/>
            <person name="Petzold A."/>
            <person name="Susuki M."/>
            <person name="Suzuki K.-i.T."/>
            <person name="Hayashi T."/>
            <person name="Toyoda A."/>
            <person name="Oliveira C."/>
            <person name="Osipova E."/>
            <person name="Leigh N.D."/>
            <person name="Simon A."/>
            <person name="Yun M.H."/>
        </authorList>
    </citation>
    <scope>NUCLEOTIDE SEQUENCE</scope>
    <source>
        <strain evidence="1">20211129_DDA</strain>
        <tissue evidence="1">Liver</tissue>
    </source>
</reference>
<dbReference type="Proteomes" id="UP001066276">
    <property type="component" value="Chromosome 9"/>
</dbReference>
<organism evidence="1 2">
    <name type="scientific">Pleurodeles waltl</name>
    <name type="common">Iberian ribbed newt</name>
    <dbReference type="NCBI Taxonomy" id="8319"/>
    <lineage>
        <taxon>Eukaryota</taxon>
        <taxon>Metazoa</taxon>
        <taxon>Chordata</taxon>
        <taxon>Craniata</taxon>
        <taxon>Vertebrata</taxon>
        <taxon>Euteleostomi</taxon>
        <taxon>Amphibia</taxon>
        <taxon>Batrachia</taxon>
        <taxon>Caudata</taxon>
        <taxon>Salamandroidea</taxon>
        <taxon>Salamandridae</taxon>
        <taxon>Pleurodelinae</taxon>
        <taxon>Pleurodeles</taxon>
    </lineage>
</organism>
<sequence length="192" mass="19950">MDVGVVSEVGLFGWVHFLCEPSCSRDKVTLSVGLTSGADLAPCPLRSRWRERRSVGIVAISQCRAGGDARALGSSNPGGYAHLHSSGDRVWPLLRPSVVRWGHPAENGTRGPPPPPAALLTSFWFGAFVFLSLHGLALGRGVPAPGAAACGCSLGTVRRQHAQAGDGSPARPQFRVCLIPSSSPCGPGPLVV</sequence>
<proteinExistence type="predicted"/>
<gene>
    <name evidence="1" type="ORF">NDU88_007284</name>
</gene>
<name>A0AAV7N3M3_PLEWA</name>